<dbReference type="GeneID" id="38116201"/>
<keyword evidence="4" id="KW-1015">Disulfide bond</keyword>
<protein>
    <recommendedName>
        <fullName evidence="6">Peptidase S1 domain-containing protein</fullName>
    </recommendedName>
</protein>
<accession>A0A3D8RY43</accession>
<evidence type="ECO:0000313" key="7">
    <source>
        <dbReference type="EMBL" id="RDW78979.1"/>
    </source>
</evidence>
<dbReference type="RefSeq" id="XP_026603679.1">
    <property type="nucleotide sequence ID" value="XM_026747847.1"/>
</dbReference>
<dbReference type="InterPro" id="IPR050430">
    <property type="entry name" value="Peptidase_S1"/>
</dbReference>
<dbReference type="PANTHER" id="PTHR24276">
    <property type="entry name" value="POLYSERASE-RELATED"/>
    <property type="match status" value="1"/>
</dbReference>
<reference evidence="7 8" key="1">
    <citation type="journal article" date="2018" name="IMA Fungus">
        <title>IMA Genome-F 9: Draft genome sequence of Annulohypoxylon stygium, Aspergillus mulundensis, Berkeleyomyces basicola (syn. Thielaviopsis basicola), Ceratocystis smalleyi, two Cercospora beticola strains, Coleophoma cylindrospora, Fusarium fracticaudum, Phialophora cf. hyalina, and Morchella septimelata.</title>
        <authorList>
            <person name="Wingfield B.D."/>
            <person name="Bills G.F."/>
            <person name="Dong Y."/>
            <person name="Huang W."/>
            <person name="Nel W.J."/>
            <person name="Swalarsk-Parry B.S."/>
            <person name="Vaghefi N."/>
            <person name="Wilken P.M."/>
            <person name="An Z."/>
            <person name="de Beer Z.W."/>
            <person name="De Vos L."/>
            <person name="Chen L."/>
            <person name="Duong T.A."/>
            <person name="Gao Y."/>
            <person name="Hammerbacher A."/>
            <person name="Kikkert J.R."/>
            <person name="Li Y."/>
            <person name="Li H."/>
            <person name="Li K."/>
            <person name="Li Q."/>
            <person name="Liu X."/>
            <person name="Ma X."/>
            <person name="Naidoo K."/>
            <person name="Pethybridge S.J."/>
            <person name="Sun J."/>
            <person name="Steenkamp E.T."/>
            <person name="van der Nest M.A."/>
            <person name="van Wyk S."/>
            <person name="Wingfield M.J."/>
            <person name="Xiong C."/>
            <person name="Yue Q."/>
            <person name="Zhang X."/>
        </authorList>
    </citation>
    <scope>NUCLEOTIDE SEQUENCE [LARGE SCALE GENOMIC DNA]</scope>
    <source>
        <strain evidence="7 8">DSM 5745</strain>
    </source>
</reference>
<dbReference type="InterPro" id="IPR009003">
    <property type="entry name" value="Peptidase_S1_PA"/>
</dbReference>
<evidence type="ECO:0000256" key="3">
    <source>
        <dbReference type="ARBA" id="ARBA00022801"/>
    </source>
</evidence>
<feature type="signal peptide" evidence="5">
    <location>
        <begin position="1"/>
        <end position="16"/>
    </location>
</feature>
<organism evidence="7 8">
    <name type="scientific">Aspergillus mulundensis</name>
    <dbReference type="NCBI Taxonomy" id="1810919"/>
    <lineage>
        <taxon>Eukaryota</taxon>
        <taxon>Fungi</taxon>
        <taxon>Dikarya</taxon>
        <taxon>Ascomycota</taxon>
        <taxon>Pezizomycotina</taxon>
        <taxon>Eurotiomycetes</taxon>
        <taxon>Eurotiomycetidae</taxon>
        <taxon>Eurotiales</taxon>
        <taxon>Aspergillaceae</taxon>
        <taxon>Aspergillus</taxon>
        <taxon>Aspergillus subgen. Nidulantes</taxon>
    </lineage>
</organism>
<keyword evidence="8" id="KW-1185">Reference proteome</keyword>
<dbReference type="InterPro" id="IPR043504">
    <property type="entry name" value="Peptidase_S1_PA_chymotrypsin"/>
</dbReference>
<dbReference type="InterPro" id="IPR001254">
    <property type="entry name" value="Trypsin_dom"/>
</dbReference>
<evidence type="ECO:0000259" key="6">
    <source>
        <dbReference type="PROSITE" id="PS50240"/>
    </source>
</evidence>
<dbReference type="PRINTS" id="PR00722">
    <property type="entry name" value="CHYMOTRYPSIN"/>
</dbReference>
<evidence type="ECO:0000256" key="1">
    <source>
        <dbReference type="ARBA" id="ARBA00007664"/>
    </source>
</evidence>
<dbReference type="OrthoDB" id="6380398at2759"/>
<dbReference type="GO" id="GO:0006508">
    <property type="term" value="P:proteolysis"/>
    <property type="evidence" value="ECO:0007669"/>
    <property type="project" value="UniProtKB-KW"/>
</dbReference>
<keyword evidence="5" id="KW-0732">Signal</keyword>
<dbReference type="EMBL" id="PVWQ01000006">
    <property type="protein sequence ID" value="RDW78979.1"/>
    <property type="molecule type" value="Genomic_DNA"/>
</dbReference>
<dbReference type="SUPFAM" id="SSF50494">
    <property type="entry name" value="Trypsin-like serine proteases"/>
    <property type="match status" value="1"/>
</dbReference>
<dbReference type="PROSITE" id="PS50240">
    <property type="entry name" value="TRYPSIN_DOM"/>
    <property type="match status" value="1"/>
</dbReference>
<dbReference type="SMART" id="SM00020">
    <property type="entry name" value="Tryp_SPc"/>
    <property type="match status" value="1"/>
</dbReference>
<comment type="similarity">
    <text evidence="1">Belongs to the peptidase S1 family.</text>
</comment>
<dbReference type="CDD" id="cd00190">
    <property type="entry name" value="Tryp_SPc"/>
    <property type="match status" value="1"/>
</dbReference>
<feature type="domain" description="Peptidase S1" evidence="6">
    <location>
        <begin position="20"/>
        <end position="252"/>
    </location>
</feature>
<evidence type="ECO:0000256" key="5">
    <source>
        <dbReference type="SAM" id="SignalP"/>
    </source>
</evidence>
<keyword evidence="3" id="KW-0378">Hydrolase</keyword>
<keyword evidence="2" id="KW-0645">Protease</keyword>
<dbReference type="InterPro" id="IPR001314">
    <property type="entry name" value="Peptidase_S1A"/>
</dbReference>
<evidence type="ECO:0000256" key="2">
    <source>
        <dbReference type="ARBA" id="ARBA00022670"/>
    </source>
</evidence>
<evidence type="ECO:0000256" key="4">
    <source>
        <dbReference type="ARBA" id="ARBA00023157"/>
    </source>
</evidence>
<name>A0A3D8RY43_9EURO</name>
<dbReference type="STRING" id="1810919.A0A3D8RY43"/>
<feature type="chain" id="PRO_5017626590" description="Peptidase S1 domain-containing protein" evidence="5">
    <location>
        <begin position="17"/>
        <end position="253"/>
    </location>
</feature>
<dbReference type="Pfam" id="PF00089">
    <property type="entry name" value="Trypsin"/>
    <property type="match status" value="1"/>
</dbReference>
<dbReference type="Gene3D" id="2.40.10.10">
    <property type="entry name" value="Trypsin-like serine proteases"/>
    <property type="match status" value="1"/>
</dbReference>
<sequence>MSTKLILFFLCSAALAAKKIAGGSEVNISNFPYQVSIFVDDAFSGSGSIIDGTHILTANHILAGVPANVSAIRAGSSTWASGGILINASTITTHPSFGKPTITENDVAIITLSESLPLGPEIQPIPLPISASELESAPLATGLEVLVSGWGAIKEGGLPMLTLRAVNITVSDHTECAATYDSPAYKVTDSMFCAGVAGGGKAACQFDSGGPAVADGVLVGIVSWGNGCARAGYPGVYTNVASFRGWITQVTGI</sequence>
<dbReference type="GO" id="GO:0004252">
    <property type="term" value="F:serine-type endopeptidase activity"/>
    <property type="evidence" value="ECO:0007669"/>
    <property type="project" value="InterPro"/>
</dbReference>
<dbReference type="AlphaFoldDB" id="A0A3D8RY43"/>
<dbReference type="FunFam" id="2.40.10.10:FF:000034">
    <property type="entry name" value="Eupolytin"/>
    <property type="match status" value="1"/>
</dbReference>
<gene>
    <name evidence="7" type="ORF">DSM5745_05831</name>
</gene>
<dbReference type="Proteomes" id="UP000256690">
    <property type="component" value="Unassembled WGS sequence"/>
</dbReference>
<proteinExistence type="inferred from homology"/>
<comment type="caution">
    <text evidence="7">The sequence shown here is derived from an EMBL/GenBank/DDBJ whole genome shotgun (WGS) entry which is preliminary data.</text>
</comment>
<evidence type="ECO:0000313" key="8">
    <source>
        <dbReference type="Proteomes" id="UP000256690"/>
    </source>
</evidence>
<dbReference type="PANTHER" id="PTHR24276:SF91">
    <property type="entry name" value="AT26814P-RELATED"/>
    <property type="match status" value="1"/>
</dbReference>